<comment type="caution">
    <text evidence="1">The sequence shown here is derived from an EMBL/GenBank/DDBJ whole genome shotgun (WGS) entry which is preliminary data.</text>
</comment>
<accession>A0A8T1MH57</accession>
<name>A0A8T1MH57_CLOSI</name>
<sequence length="253" mass="28717">MKRPQWTHGYPSSMLVLICDDSLLNPNYSGNPERLTLDVHVRGCPRTQRFARKRDTVISSGIIRRGRSKLAGENKAREGKTRGILIDLGCHITGKLPIAENEEPEQLPFLQVAWNHCLTERNNVLGFRQKITLSNDRYVMSYMGTVMGTYFSWSQRFVSLYAGSGHMQNFSRKGLISLSSGFSSTEAYQCNKDVAPMFEASVVNSELASMLTKNHERDKSTLSETTNKPRRCRFIKQTRQIRHTHEGLSADDV</sequence>
<organism evidence="1 2">
    <name type="scientific">Clonorchis sinensis</name>
    <name type="common">Chinese liver fluke</name>
    <dbReference type="NCBI Taxonomy" id="79923"/>
    <lineage>
        <taxon>Eukaryota</taxon>
        <taxon>Metazoa</taxon>
        <taxon>Spiralia</taxon>
        <taxon>Lophotrochozoa</taxon>
        <taxon>Platyhelminthes</taxon>
        <taxon>Trematoda</taxon>
        <taxon>Digenea</taxon>
        <taxon>Opisthorchiida</taxon>
        <taxon>Opisthorchiata</taxon>
        <taxon>Opisthorchiidae</taxon>
        <taxon>Clonorchis</taxon>
    </lineage>
</organism>
<reference evidence="1 2" key="1">
    <citation type="journal article" date="2018" name="Biotechnol. Adv.">
        <title>Improved genomic resources and new bioinformatic workflow for the carcinogenic parasite Clonorchis sinensis: Biotechnological implications.</title>
        <authorList>
            <person name="Wang D."/>
            <person name="Korhonen P.K."/>
            <person name="Gasser R.B."/>
            <person name="Young N.D."/>
        </authorList>
    </citation>
    <scope>NUCLEOTIDE SEQUENCE [LARGE SCALE GENOMIC DNA]</scope>
    <source>
        <strain evidence="1">Cs-k2</strain>
    </source>
</reference>
<evidence type="ECO:0000313" key="1">
    <source>
        <dbReference type="EMBL" id="KAG5448165.1"/>
    </source>
</evidence>
<reference evidence="1 2" key="2">
    <citation type="journal article" date="2021" name="Genomics">
        <title>High-quality reference genome for Clonorchis sinensis.</title>
        <authorList>
            <person name="Young N.D."/>
            <person name="Stroehlein A.J."/>
            <person name="Kinkar L."/>
            <person name="Wang T."/>
            <person name="Sohn W.M."/>
            <person name="Chang B.C.H."/>
            <person name="Kaur P."/>
            <person name="Weisz D."/>
            <person name="Dudchenko O."/>
            <person name="Aiden E.L."/>
            <person name="Korhonen P.K."/>
            <person name="Gasser R.B."/>
        </authorList>
    </citation>
    <scope>NUCLEOTIDE SEQUENCE [LARGE SCALE GENOMIC DNA]</scope>
    <source>
        <strain evidence="1">Cs-k2</strain>
    </source>
</reference>
<evidence type="ECO:0000313" key="2">
    <source>
        <dbReference type="Proteomes" id="UP000286415"/>
    </source>
</evidence>
<keyword evidence="2" id="KW-1185">Reference proteome</keyword>
<dbReference type="Proteomes" id="UP000286415">
    <property type="component" value="Unassembled WGS sequence"/>
</dbReference>
<dbReference type="EMBL" id="NIRI02000042">
    <property type="protein sequence ID" value="KAG5448165.1"/>
    <property type="molecule type" value="Genomic_DNA"/>
</dbReference>
<gene>
    <name evidence="1" type="ORF">CSKR_105675</name>
</gene>
<protein>
    <submittedName>
        <fullName evidence="1">Uncharacterized protein</fullName>
    </submittedName>
</protein>
<proteinExistence type="predicted"/>